<evidence type="ECO:0000313" key="2">
    <source>
        <dbReference type="EMBL" id="KNZ60260.1"/>
    </source>
</evidence>
<comment type="caution">
    <text evidence="2">The sequence shown here is derived from an EMBL/GenBank/DDBJ whole genome shotgun (WGS) entry which is preliminary data.</text>
</comment>
<keyword evidence="1" id="KW-1133">Transmembrane helix</keyword>
<dbReference type="EMBL" id="LAVV01006376">
    <property type="protein sequence ID" value="KNZ60260.1"/>
    <property type="molecule type" value="Genomic_DNA"/>
</dbReference>
<dbReference type="AlphaFoldDB" id="A0A0L6VJE6"/>
<keyword evidence="1" id="KW-0472">Membrane</keyword>
<evidence type="ECO:0000256" key="1">
    <source>
        <dbReference type="SAM" id="Phobius"/>
    </source>
</evidence>
<keyword evidence="1" id="KW-0812">Transmembrane</keyword>
<feature type="transmembrane region" description="Helical" evidence="1">
    <location>
        <begin position="46"/>
        <end position="66"/>
    </location>
</feature>
<feature type="transmembrane region" description="Helical" evidence="1">
    <location>
        <begin position="6"/>
        <end position="25"/>
    </location>
</feature>
<sequence>MLHDFCTSLLILFIHLVFFYSFPSLKLGNKFKLNLFYHLWDRRKPTGALLAIMFPNVTGIIFSLLVNFKNCFSRLSSIGSLIWSSERSTRLDLVGAVTEVEDVEGLRAEGENIWGCMILGLKKCQVSPNDTIRKVHLGRPKYQSLDFKEIYYQNLTCDPESCGSAHFKLYIRQEGHGGKSQAKNAQGLRTTDERDSKGACLTSIDMYISGFVFLRGTRSNTMGKGSSVLEKKHGITDAEILVLKCQQLHVSGQVDFSARVEGEWLCLDGPSHLPLIRRNKIGTLKKGTGWKFLEGSICIFFPRSIQPLSSKRCYFSPVATLLFRRQPVKNTQIFFRIQILWKKSPLVTPDRILSNPLDKQLYSLHTQPWPPSIAWESQPVTGSRILFYTIYLGIGTHFFFLIFSPKHIVLSSKSYEVILIQHSSLNTKNSYLPIKYPSSYSSSSFSTLSNTHILTKNSLTSLIHFETTVKVPGSFCCYSNHSAKLIQPSFDAQSLCSLHSDCAKKSTYANMWSLDGSLDGACFMSTAGSRFILIYLFLISLLKDHSPSPGQQVLEGINSEAFVTLPFKGFHHLLHIQPGHGGSFTQACHRSIPGACLIYVAAPPSSISKDKISYFGVGQECWNMEQKHEFSWMFKAQKRERERLSKSIYGFKKKFGTGITIGTKRKTWPATLYFSSFAIMLMEQGQKKALLHYTTPLFSRNSCCCSGPWKVTERLEQGRKHWRTCLKIGIKVVFCWCSNAMKIQYFLAYQGQHLKPWEVVHFLDIFRYSAHVVTFIYQVSLNHYSMKYLRNLKKPEDKFTHAHCGVLFVLQCQNHIAQVLGGSYHCKRNLLNCLQLTCIKSNETLGVTPTFLPD</sequence>
<gene>
    <name evidence="2" type="ORF">VP01_1585g2</name>
</gene>
<organism evidence="2 3">
    <name type="scientific">Puccinia sorghi</name>
    <dbReference type="NCBI Taxonomy" id="27349"/>
    <lineage>
        <taxon>Eukaryota</taxon>
        <taxon>Fungi</taxon>
        <taxon>Dikarya</taxon>
        <taxon>Basidiomycota</taxon>
        <taxon>Pucciniomycotina</taxon>
        <taxon>Pucciniomycetes</taxon>
        <taxon>Pucciniales</taxon>
        <taxon>Pucciniaceae</taxon>
        <taxon>Puccinia</taxon>
    </lineage>
</organism>
<name>A0A0L6VJE6_9BASI</name>
<accession>A0A0L6VJE6</accession>
<reference evidence="2 3" key="1">
    <citation type="submission" date="2015-08" db="EMBL/GenBank/DDBJ databases">
        <title>Next Generation Sequencing and Analysis of the Genome of Puccinia sorghi L Schw, the Causal Agent of Maize Common Rust.</title>
        <authorList>
            <person name="Rochi L."/>
            <person name="Burguener G."/>
            <person name="Darino M."/>
            <person name="Turjanski A."/>
            <person name="Kreff E."/>
            <person name="Dieguez M.J."/>
            <person name="Sacco F."/>
        </authorList>
    </citation>
    <scope>NUCLEOTIDE SEQUENCE [LARGE SCALE GENOMIC DNA]</scope>
    <source>
        <strain evidence="2 3">RO10H11247</strain>
    </source>
</reference>
<feature type="transmembrane region" description="Helical" evidence="1">
    <location>
        <begin position="385"/>
        <end position="403"/>
    </location>
</feature>
<evidence type="ECO:0000313" key="3">
    <source>
        <dbReference type="Proteomes" id="UP000037035"/>
    </source>
</evidence>
<dbReference type="Proteomes" id="UP000037035">
    <property type="component" value="Unassembled WGS sequence"/>
</dbReference>
<proteinExistence type="predicted"/>
<keyword evidence="3" id="KW-1185">Reference proteome</keyword>
<dbReference type="VEuPathDB" id="FungiDB:VP01_1585g2"/>
<protein>
    <submittedName>
        <fullName evidence="2">Uncharacterized protein</fullName>
    </submittedName>
</protein>